<proteinExistence type="predicted"/>
<evidence type="ECO:0008006" key="3">
    <source>
        <dbReference type="Google" id="ProtNLM"/>
    </source>
</evidence>
<dbReference type="EMBL" id="OA571929">
    <property type="protein sequence ID" value="CAD7204255.1"/>
    <property type="molecule type" value="Genomic_DNA"/>
</dbReference>
<organism evidence="2">
    <name type="scientific">Timema douglasi</name>
    <name type="common">Walking stick</name>
    <dbReference type="NCBI Taxonomy" id="61478"/>
    <lineage>
        <taxon>Eukaryota</taxon>
        <taxon>Metazoa</taxon>
        <taxon>Ecdysozoa</taxon>
        <taxon>Arthropoda</taxon>
        <taxon>Hexapoda</taxon>
        <taxon>Insecta</taxon>
        <taxon>Pterygota</taxon>
        <taxon>Neoptera</taxon>
        <taxon>Polyneoptera</taxon>
        <taxon>Phasmatodea</taxon>
        <taxon>Timematodea</taxon>
        <taxon>Timematoidea</taxon>
        <taxon>Timematidae</taxon>
        <taxon>Timema</taxon>
    </lineage>
</organism>
<reference evidence="2" key="1">
    <citation type="submission" date="2020-11" db="EMBL/GenBank/DDBJ databases">
        <authorList>
            <person name="Tran Van P."/>
        </authorList>
    </citation>
    <scope>NUCLEOTIDE SEQUENCE</scope>
</reference>
<gene>
    <name evidence="2" type="ORF">TDIB3V08_LOCUS10415</name>
</gene>
<feature type="signal peptide" evidence="1">
    <location>
        <begin position="1"/>
        <end position="27"/>
    </location>
</feature>
<evidence type="ECO:0000256" key="1">
    <source>
        <dbReference type="SAM" id="SignalP"/>
    </source>
</evidence>
<evidence type="ECO:0000313" key="2">
    <source>
        <dbReference type="EMBL" id="CAD7204255.1"/>
    </source>
</evidence>
<feature type="chain" id="PRO_5031392859" description="Secreted protein" evidence="1">
    <location>
        <begin position="28"/>
        <end position="129"/>
    </location>
</feature>
<sequence length="129" mass="14842">MKKWGIMSRTNATWLVAFVSMVTNATRKLHRSSPQLFGQIYTWSRDCQCSYQRHEPTRHRISRLFGYSHNLVSCRVMVAIDRGETWKIHLFDRRRKHLMSGEGFLIPPPGGNTGLVDLAPGLLENIAQC</sequence>
<accession>A0A7R8ZG73</accession>
<dbReference type="AlphaFoldDB" id="A0A7R8ZG73"/>
<name>A0A7R8ZG73_TIMDO</name>
<protein>
    <recommendedName>
        <fullName evidence="3">Secreted protein</fullName>
    </recommendedName>
</protein>
<keyword evidence="1" id="KW-0732">Signal</keyword>